<sequence length="199" mass="21441">MKFTSTLISLAFAASAIASPMAMEADVEERGLTRSILNPTKASTHFKATPIIGCILPFQATAIVNAFNYLLANPKASDFTTTANALLSCDFQDFSDSINQLAGIPEGSVTFARRDAFITGSTSQPPLVLQSLDIFWSCNAISWRWISVSGTGDDSTKVKGIDNFYINPQGQIKSTYAEFNSGAWLADLGYPECSASKKQ</sequence>
<dbReference type="InterPro" id="IPR058645">
    <property type="entry name" value="NTF2-like_dom_7"/>
</dbReference>
<protein>
    <recommendedName>
        <fullName evidence="2">NTF2-like domain-containing protein</fullName>
    </recommendedName>
</protein>
<comment type="caution">
    <text evidence="3">The sequence shown here is derived from an EMBL/GenBank/DDBJ whole genome shotgun (WGS) entry which is preliminary data.</text>
</comment>
<evidence type="ECO:0000313" key="3">
    <source>
        <dbReference type="EMBL" id="KAK3048559.1"/>
    </source>
</evidence>
<organism evidence="3 4">
    <name type="scientific">Extremus antarcticus</name>
    <dbReference type="NCBI Taxonomy" id="702011"/>
    <lineage>
        <taxon>Eukaryota</taxon>
        <taxon>Fungi</taxon>
        <taxon>Dikarya</taxon>
        <taxon>Ascomycota</taxon>
        <taxon>Pezizomycotina</taxon>
        <taxon>Dothideomycetes</taxon>
        <taxon>Dothideomycetidae</taxon>
        <taxon>Mycosphaerellales</taxon>
        <taxon>Extremaceae</taxon>
        <taxon>Extremus</taxon>
    </lineage>
</organism>
<name>A0AAJ0D866_9PEZI</name>
<dbReference type="AlphaFoldDB" id="A0AAJ0D866"/>
<proteinExistence type="predicted"/>
<reference evidence="3" key="1">
    <citation type="submission" date="2023-04" db="EMBL/GenBank/DDBJ databases">
        <title>Black Yeasts Isolated from many extreme environments.</title>
        <authorList>
            <person name="Coleine C."/>
            <person name="Stajich J.E."/>
            <person name="Selbmann L."/>
        </authorList>
    </citation>
    <scope>NUCLEOTIDE SEQUENCE</scope>
    <source>
        <strain evidence="3">CCFEE 5312</strain>
    </source>
</reference>
<evidence type="ECO:0000259" key="2">
    <source>
        <dbReference type="Pfam" id="PF26534"/>
    </source>
</evidence>
<dbReference type="Proteomes" id="UP001271007">
    <property type="component" value="Unassembled WGS sequence"/>
</dbReference>
<feature type="chain" id="PRO_5042468513" description="NTF2-like domain-containing protein" evidence="1">
    <location>
        <begin position="19"/>
        <end position="199"/>
    </location>
</feature>
<gene>
    <name evidence="3" type="ORF">LTR09_010053</name>
</gene>
<dbReference type="Pfam" id="PF26534">
    <property type="entry name" value="NTF2_7"/>
    <property type="match status" value="1"/>
</dbReference>
<keyword evidence="1" id="KW-0732">Signal</keyword>
<accession>A0AAJ0D866</accession>
<dbReference type="EMBL" id="JAWDJX010000047">
    <property type="protein sequence ID" value="KAK3048559.1"/>
    <property type="molecule type" value="Genomic_DNA"/>
</dbReference>
<feature type="signal peptide" evidence="1">
    <location>
        <begin position="1"/>
        <end position="18"/>
    </location>
</feature>
<feature type="domain" description="NTF2-like" evidence="2">
    <location>
        <begin position="54"/>
        <end position="190"/>
    </location>
</feature>
<keyword evidence="4" id="KW-1185">Reference proteome</keyword>
<evidence type="ECO:0000256" key="1">
    <source>
        <dbReference type="SAM" id="SignalP"/>
    </source>
</evidence>
<evidence type="ECO:0000313" key="4">
    <source>
        <dbReference type="Proteomes" id="UP001271007"/>
    </source>
</evidence>